<evidence type="ECO:0000313" key="1">
    <source>
        <dbReference type="EMBL" id="MBL6456048.1"/>
    </source>
</evidence>
<comment type="caution">
    <text evidence="1">The sequence shown here is derived from an EMBL/GenBank/DDBJ whole genome shotgun (WGS) entry which is preliminary data.</text>
</comment>
<dbReference type="EMBL" id="JAEUXJ010000004">
    <property type="protein sequence ID" value="MBL6456048.1"/>
    <property type="molecule type" value="Genomic_DNA"/>
</dbReference>
<organism evidence="1 2">
    <name type="scientific">Belnapia mucosa</name>
    <dbReference type="NCBI Taxonomy" id="2804532"/>
    <lineage>
        <taxon>Bacteria</taxon>
        <taxon>Pseudomonadati</taxon>
        <taxon>Pseudomonadota</taxon>
        <taxon>Alphaproteobacteria</taxon>
        <taxon>Acetobacterales</taxon>
        <taxon>Roseomonadaceae</taxon>
        <taxon>Belnapia</taxon>
    </lineage>
</organism>
<dbReference type="Proteomes" id="UP000606490">
    <property type="component" value="Unassembled WGS sequence"/>
</dbReference>
<dbReference type="RefSeq" id="WP_202825788.1">
    <property type="nucleotide sequence ID" value="NZ_JAEUXJ010000004.1"/>
</dbReference>
<accession>A0ABS1V2X6</accession>
<sequence>MTDRPKRALLATTHFEVVAGSELVLLEVAEHLIARGFACDLLACSLDPPMREMAAAAGCALHLDPAAIRPLTYDVVWIQTRMEALLDYAPHPEDRERTLFAFAHLDLGWSLTQPGVVLEELLADAVIVTGEEARAHFTAAGLPPALIRPFRNAAPARFHRPPGLPRPALRRLLIVSNHAPEEVLAAAALLRARGITVEHWGAGGDVQGRRLEPAALEDADAVLTIGKTVPYALAMRLPAYVYDHFGGPGWLTEVNFAAAAAANFSGRCCRRRLPPEALAEELLAGFAEAAALAAARPEAALDPFRLEPFPDSLIAATAAVPSLAERRAALERNATAWRREAHLARAANTYFTAWRYAHRLLHGA</sequence>
<dbReference type="SUPFAM" id="SSF53756">
    <property type="entry name" value="UDP-Glycosyltransferase/glycogen phosphorylase"/>
    <property type="match status" value="1"/>
</dbReference>
<keyword evidence="2" id="KW-1185">Reference proteome</keyword>
<protein>
    <submittedName>
        <fullName evidence="1">Uncharacterized protein</fullName>
    </submittedName>
</protein>
<reference evidence="1 2" key="1">
    <citation type="submission" date="2021-01" db="EMBL/GenBank/DDBJ databases">
        <title>Belnapia mucosa sp. nov. and Belnapia arida sp. nov., isolated from the Tabernas Desert (Almeria, Spain).</title>
        <authorList>
            <person name="Molina-Menor E."/>
            <person name="Vidal-Verdu A."/>
            <person name="Calonge A."/>
            <person name="Satari L."/>
            <person name="Pereto Magraner J."/>
            <person name="Porcar Miralles M."/>
        </authorList>
    </citation>
    <scope>NUCLEOTIDE SEQUENCE [LARGE SCALE GENOMIC DNA]</scope>
    <source>
        <strain evidence="1 2">T6</strain>
    </source>
</reference>
<proteinExistence type="predicted"/>
<name>A0ABS1V2X6_9PROT</name>
<gene>
    <name evidence="1" type="ORF">JMJ55_11990</name>
</gene>
<evidence type="ECO:0000313" key="2">
    <source>
        <dbReference type="Proteomes" id="UP000606490"/>
    </source>
</evidence>